<dbReference type="InterPro" id="IPR011006">
    <property type="entry name" value="CheY-like_superfamily"/>
</dbReference>
<dbReference type="KEGG" id="abs:AZOBR_p50139"/>
<dbReference type="SUPFAM" id="SSF52172">
    <property type="entry name" value="CheY-like"/>
    <property type="match status" value="1"/>
</dbReference>
<keyword evidence="1" id="KW-0614">Plasmid</keyword>
<gene>
    <name evidence="1" type="ORF">AZOBR_p50139</name>
</gene>
<dbReference type="AlphaFoldDB" id="A0A9P1K1P2"/>
<keyword evidence="2" id="KW-1185">Reference proteome</keyword>
<dbReference type="RefSeq" id="WP_014242704.1">
    <property type="nucleotide sequence ID" value="NZ_CP022261.1"/>
</dbReference>
<evidence type="ECO:0000313" key="1">
    <source>
        <dbReference type="EMBL" id="CCD03909.1"/>
    </source>
</evidence>
<reference evidence="1 2" key="1">
    <citation type="journal article" date="2011" name="PLoS Genet.">
        <title>Azospirillum genomes reveal transition of bacteria from aquatic to terrestrial environments.</title>
        <authorList>
            <person name="Wisniewski-Dye F."/>
            <person name="Borziak K."/>
            <person name="Khalsa-Moyers G."/>
            <person name="Alexandre G."/>
            <person name="Sukharnikov L.O."/>
            <person name="Wuichet K."/>
            <person name="Hurst G.B."/>
            <person name="McDonald W.H."/>
            <person name="Robertson J.S."/>
            <person name="Barbe V."/>
            <person name="Calteau A."/>
            <person name="Rouy Z."/>
            <person name="Mangenot S."/>
            <person name="Prigent-Combaret C."/>
            <person name="Normand P."/>
            <person name="Boyer M."/>
            <person name="Siguier P."/>
            <person name="Dessaux Y."/>
            <person name="Elmerich C."/>
            <person name="Condemine G."/>
            <person name="Krishnen G."/>
            <person name="Kennedy I."/>
            <person name="Paterson A.H."/>
            <person name="Gonzalez V."/>
            <person name="Mavingui P."/>
            <person name="Zhulin I.B."/>
        </authorList>
    </citation>
    <scope>NUCLEOTIDE SEQUENCE [LARGE SCALE GENOMIC DNA]</scope>
    <source>
        <strain evidence="1 2">Sp245</strain>
    </source>
</reference>
<name>A0A9P1K1P2_9PROT</name>
<sequence>MSALPLPPMAASLATAFLAKPFTADRLLAAVERSLAGRPRE</sequence>
<proteinExistence type="predicted"/>
<dbReference type="EMBL" id="HE577332">
    <property type="protein sequence ID" value="CCD03909.1"/>
    <property type="molecule type" value="Genomic_DNA"/>
</dbReference>
<protein>
    <submittedName>
        <fullName evidence="1">Uncharacterized protein</fullName>
    </submittedName>
</protein>
<geneLocation type="plasmid" evidence="1 2">
    <name>AZOBR_p5</name>
</geneLocation>
<organism evidence="1 2">
    <name type="scientific">Azospirillum baldaniorum</name>
    <dbReference type="NCBI Taxonomy" id="1064539"/>
    <lineage>
        <taxon>Bacteria</taxon>
        <taxon>Pseudomonadati</taxon>
        <taxon>Pseudomonadota</taxon>
        <taxon>Alphaproteobacteria</taxon>
        <taxon>Rhodospirillales</taxon>
        <taxon>Azospirillaceae</taxon>
        <taxon>Azospirillum</taxon>
    </lineage>
</organism>
<dbReference type="Proteomes" id="UP000007319">
    <property type="component" value="Plasmid AZOBR_p5"/>
</dbReference>
<accession>A0A9P1K1P2</accession>
<evidence type="ECO:0000313" key="2">
    <source>
        <dbReference type="Proteomes" id="UP000007319"/>
    </source>
</evidence>